<reference evidence="2" key="1">
    <citation type="submission" date="2025-08" db="UniProtKB">
        <authorList>
            <consortium name="RefSeq"/>
        </authorList>
    </citation>
    <scope>IDENTIFICATION</scope>
    <source>
        <strain evidence="2">OHB3-1</strain>
    </source>
</reference>
<dbReference type="InterPro" id="IPR021109">
    <property type="entry name" value="Peptidase_aspartic_dom_sf"/>
</dbReference>
<evidence type="ECO:0000313" key="1">
    <source>
        <dbReference type="Proteomes" id="UP000504603"/>
    </source>
</evidence>
<dbReference type="PANTHER" id="PTHR33067">
    <property type="entry name" value="RNA-DIRECTED DNA POLYMERASE-RELATED"/>
    <property type="match status" value="1"/>
</dbReference>
<accession>A0A6J1DZ99</accession>
<dbReference type="PANTHER" id="PTHR33067:SF9">
    <property type="entry name" value="RNA-DIRECTED DNA POLYMERASE"/>
    <property type="match status" value="1"/>
</dbReference>
<evidence type="ECO:0000313" key="2">
    <source>
        <dbReference type="RefSeq" id="XP_022159237.1"/>
    </source>
</evidence>
<sequence length="156" mass="17781">MPTYVRFLKDILTKKRKLGDDETMAMTKACNAILTSKIPIKMKDLGSFTIPMSIEGQKIGQELCNLEASINLMPLLIYNKLSIGEARPTTVTLQLVNRSITHPEEKIEDVLVQVDKFIFPADFIILDYDAIRKFLSSMRGHSLPLEEHSWVSRKEN</sequence>
<organism evidence="1 2">
    <name type="scientific">Momordica charantia</name>
    <name type="common">Bitter gourd</name>
    <name type="synonym">Balsam pear</name>
    <dbReference type="NCBI Taxonomy" id="3673"/>
    <lineage>
        <taxon>Eukaryota</taxon>
        <taxon>Viridiplantae</taxon>
        <taxon>Streptophyta</taxon>
        <taxon>Embryophyta</taxon>
        <taxon>Tracheophyta</taxon>
        <taxon>Spermatophyta</taxon>
        <taxon>Magnoliopsida</taxon>
        <taxon>eudicotyledons</taxon>
        <taxon>Gunneridae</taxon>
        <taxon>Pentapetalae</taxon>
        <taxon>rosids</taxon>
        <taxon>fabids</taxon>
        <taxon>Cucurbitales</taxon>
        <taxon>Cucurbitaceae</taxon>
        <taxon>Momordiceae</taxon>
        <taxon>Momordica</taxon>
    </lineage>
</organism>
<dbReference type="GeneID" id="111025656"/>
<keyword evidence="1" id="KW-1185">Reference proteome</keyword>
<dbReference type="Gene3D" id="2.40.70.10">
    <property type="entry name" value="Acid Proteases"/>
    <property type="match status" value="1"/>
</dbReference>
<protein>
    <submittedName>
        <fullName evidence="2">Uncharacterized protein LOC111025656</fullName>
    </submittedName>
</protein>
<dbReference type="AlphaFoldDB" id="A0A6J1DZ99"/>
<dbReference type="Proteomes" id="UP000504603">
    <property type="component" value="Unplaced"/>
</dbReference>
<dbReference type="KEGG" id="mcha:111025656"/>
<proteinExistence type="predicted"/>
<dbReference type="RefSeq" id="XP_022159237.1">
    <property type="nucleotide sequence ID" value="XM_022303545.1"/>
</dbReference>
<name>A0A6J1DZ99_MOMCH</name>
<gene>
    <name evidence="2" type="primary">LOC111025656</name>
</gene>